<reference evidence="2" key="1">
    <citation type="submission" date="2019-07" db="EMBL/GenBank/DDBJ databases">
        <title>Shewanella sp. YLB-08 draft genomic sequence.</title>
        <authorList>
            <person name="Yu L."/>
        </authorList>
    </citation>
    <scope>NUCLEOTIDE SEQUENCE [LARGE SCALE GENOMIC DNA]</scope>
    <source>
        <strain evidence="2">JCM 20706</strain>
    </source>
</reference>
<dbReference type="Proteomes" id="UP000318126">
    <property type="component" value="Unassembled WGS sequence"/>
</dbReference>
<accession>A0A553JHV1</accession>
<proteinExistence type="predicted"/>
<keyword evidence="2" id="KW-1185">Reference proteome</keyword>
<dbReference type="AlphaFoldDB" id="A0A553JHV1"/>
<evidence type="ECO:0000313" key="2">
    <source>
        <dbReference type="Proteomes" id="UP000318126"/>
    </source>
</evidence>
<name>A0A553JHV1_SHEHA</name>
<dbReference type="EMBL" id="VKGK01000041">
    <property type="protein sequence ID" value="TRY12029.1"/>
    <property type="molecule type" value="Genomic_DNA"/>
</dbReference>
<evidence type="ECO:0000313" key="1">
    <source>
        <dbReference type="EMBL" id="TRY12029.1"/>
    </source>
</evidence>
<dbReference type="OrthoDB" id="9795222at2"/>
<dbReference type="RefSeq" id="WP_144042404.1">
    <property type="nucleotide sequence ID" value="NZ_VKGK01000041.1"/>
</dbReference>
<organism evidence="1 2">
    <name type="scientific">Shewanella hanedai</name>
    <name type="common">Alteromonas hanedai</name>
    <dbReference type="NCBI Taxonomy" id="25"/>
    <lineage>
        <taxon>Bacteria</taxon>
        <taxon>Pseudomonadati</taxon>
        <taxon>Pseudomonadota</taxon>
        <taxon>Gammaproteobacteria</taxon>
        <taxon>Alteromonadales</taxon>
        <taxon>Shewanellaceae</taxon>
        <taxon>Shewanella</taxon>
    </lineage>
</organism>
<protein>
    <submittedName>
        <fullName evidence="1">Uncharacterized protein</fullName>
    </submittedName>
</protein>
<comment type="caution">
    <text evidence="1">The sequence shown here is derived from an EMBL/GenBank/DDBJ whole genome shotgun (WGS) entry which is preliminary data.</text>
</comment>
<sequence>MFPNSGSEFDDLIVVQNNKEPNSFHIEVPKKLEGSGSARVYLSYSKSSGGEAVPDITEELKFWFNWSVVSGDFSAPKKEGYIPYIRVVWPGEVCDTVANSKYLGSAK</sequence>
<gene>
    <name evidence="1" type="ORF">FN961_22520</name>
</gene>